<sequence length="574" mass="64675">MNFSPKTIILGSIMAGSVGAMGWQIIDEALSSKGKIRKISKSLLSNTNTSSKEFESNIEKLNNNLLKVKNPKDLNHLFTNKFFEILSKIITESTKETKQVKNAISILQVISQNEKYCKHFVRFGILEVILDKLHYNNPDSLKIIISMIRKSQTLAIIELDKINGLDILIKELKSKESVNHSGILECLTWASEYSPKIINELIEKSCIPLLCNLLIRYHDSNSRCVSLICSVLSDICSTVESEAATLLQIGIVPKILDLVYEEKNTQERLPVRCDALILLSHLITNPTCAHTIFERKDLMDTIFEQYVNFNDLKVRYVGLKFLAKCAELNVHKNEINDPNKLKILISLLNSKNTAILSELIKTLKLLSITVSSSNSESVTIMVDLEILKKINPLLNLPLTSSPILSTIVSDAIVVVGNCCFPSQEAKNQVRDLHIIEKIIQLLDSTDPKIQVNAAFAIANIVMDTENQKVVIAKNGLAKIVDLLESTDILALVGCTIVLRNYSVIKLDEEKKITQQWLEQVNYLIKLQAVEKLFAVLQTQPNRQIQTVVYECFVNLNNHPEINQKFQQLKESQKL</sequence>
<evidence type="ECO:0000256" key="6">
    <source>
        <dbReference type="ARBA" id="ARBA00023288"/>
    </source>
</evidence>
<evidence type="ECO:0000256" key="2">
    <source>
        <dbReference type="ARBA" id="ARBA00005462"/>
    </source>
</evidence>
<dbReference type="SUPFAM" id="SSF48371">
    <property type="entry name" value="ARM repeat"/>
    <property type="match status" value="1"/>
</dbReference>
<dbReference type="Proteomes" id="UP001150062">
    <property type="component" value="Unassembled WGS sequence"/>
</dbReference>
<dbReference type="InterPro" id="IPR045156">
    <property type="entry name" value="Vac8"/>
</dbReference>
<evidence type="ECO:0000256" key="4">
    <source>
        <dbReference type="ARBA" id="ARBA00022737"/>
    </source>
</evidence>
<reference evidence="9" key="1">
    <citation type="submission" date="2022-08" db="EMBL/GenBank/DDBJ databases">
        <title>Novel sulfate-reducing endosymbionts in the free-living metamonad Anaeramoeba.</title>
        <authorList>
            <person name="Jerlstrom-Hultqvist J."/>
            <person name="Cepicka I."/>
            <person name="Gallot-Lavallee L."/>
            <person name="Salas-Leiva D."/>
            <person name="Curtis B.A."/>
            <person name="Zahonova K."/>
            <person name="Pipaliya S."/>
            <person name="Dacks J."/>
            <person name="Roger A.J."/>
        </authorList>
    </citation>
    <scope>NUCLEOTIDE SEQUENCE</scope>
    <source>
        <strain evidence="9">Schooner1</strain>
    </source>
</reference>
<dbReference type="SMART" id="SM00185">
    <property type="entry name" value="ARM"/>
    <property type="match status" value="4"/>
</dbReference>
<organism evidence="9 10">
    <name type="scientific">Anaeramoeba flamelloides</name>
    <dbReference type="NCBI Taxonomy" id="1746091"/>
    <lineage>
        <taxon>Eukaryota</taxon>
        <taxon>Metamonada</taxon>
        <taxon>Anaeramoebidae</taxon>
        <taxon>Anaeramoeba</taxon>
    </lineage>
</organism>
<keyword evidence="3" id="KW-0926">Vacuole</keyword>
<comment type="caution">
    <text evidence="9">The sequence shown here is derived from an EMBL/GenBank/DDBJ whole genome shotgun (WGS) entry which is preliminary data.</text>
</comment>
<evidence type="ECO:0000256" key="5">
    <source>
        <dbReference type="ARBA" id="ARBA00023136"/>
    </source>
</evidence>
<evidence type="ECO:0000256" key="1">
    <source>
        <dbReference type="ARBA" id="ARBA00004592"/>
    </source>
</evidence>
<keyword evidence="5" id="KW-0472">Membrane</keyword>
<evidence type="ECO:0000256" key="8">
    <source>
        <dbReference type="PROSITE-ProRule" id="PRU00259"/>
    </source>
</evidence>
<dbReference type="PANTHER" id="PTHR47249">
    <property type="entry name" value="VACUOLAR PROTEIN 8"/>
    <property type="match status" value="1"/>
</dbReference>
<comment type="similarity">
    <text evidence="2">Belongs to the beta-catenin family.</text>
</comment>
<gene>
    <name evidence="9" type="ORF">M0813_23022</name>
</gene>
<dbReference type="InterPro" id="IPR000225">
    <property type="entry name" value="Armadillo"/>
</dbReference>
<name>A0ABQ8YBC0_9EUKA</name>
<protein>
    <recommendedName>
        <fullName evidence="7">Vacuolar protein 8</fullName>
    </recommendedName>
</protein>
<dbReference type="InterPro" id="IPR011989">
    <property type="entry name" value="ARM-like"/>
</dbReference>
<dbReference type="EMBL" id="JAOAOG010000185">
    <property type="protein sequence ID" value="KAJ6241880.1"/>
    <property type="molecule type" value="Genomic_DNA"/>
</dbReference>
<comment type="subcellular location">
    <subcellularLocation>
        <location evidence="1">Vacuole membrane</location>
        <topology evidence="1">Lipid-anchor</topology>
    </subcellularLocation>
</comment>
<dbReference type="Gene3D" id="1.25.10.10">
    <property type="entry name" value="Leucine-rich Repeat Variant"/>
    <property type="match status" value="2"/>
</dbReference>
<dbReference type="PROSITE" id="PS50176">
    <property type="entry name" value="ARM_REPEAT"/>
    <property type="match status" value="1"/>
</dbReference>
<accession>A0ABQ8YBC0</accession>
<proteinExistence type="inferred from homology"/>
<evidence type="ECO:0000313" key="9">
    <source>
        <dbReference type="EMBL" id="KAJ6241880.1"/>
    </source>
</evidence>
<keyword evidence="10" id="KW-1185">Reference proteome</keyword>
<dbReference type="Pfam" id="PF00514">
    <property type="entry name" value="Arm"/>
    <property type="match status" value="1"/>
</dbReference>
<keyword evidence="6" id="KW-0449">Lipoprotein</keyword>
<dbReference type="PANTHER" id="PTHR47249:SF1">
    <property type="entry name" value="VACUOLAR PROTEIN 8"/>
    <property type="match status" value="1"/>
</dbReference>
<evidence type="ECO:0000256" key="3">
    <source>
        <dbReference type="ARBA" id="ARBA00022554"/>
    </source>
</evidence>
<evidence type="ECO:0000256" key="7">
    <source>
        <dbReference type="ARBA" id="ARBA00026209"/>
    </source>
</evidence>
<dbReference type="InterPro" id="IPR016024">
    <property type="entry name" value="ARM-type_fold"/>
</dbReference>
<feature type="repeat" description="ARM" evidence="8">
    <location>
        <begin position="433"/>
        <end position="475"/>
    </location>
</feature>
<keyword evidence="4" id="KW-0677">Repeat</keyword>
<evidence type="ECO:0000313" key="10">
    <source>
        <dbReference type="Proteomes" id="UP001150062"/>
    </source>
</evidence>